<dbReference type="InterPro" id="IPR035965">
    <property type="entry name" value="PAS-like_dom_sf"/>
</dbReference>
<accession>A0ABD6A961</accession>
<keyword evidence="2" id="KW-0804">Transcription</keyword>
<dbReference type="CDD" id="cd00130">
    <property type="entry name" value="PAS"/>
    <property type="match status" value="4"/>
</dbReference>
<dbReference type="SUPFAM" id="SSF88659">
    <property type="entry name" value="Sigma3 and sigma4 domains of RNA polymerase sigma factors"/>
    <property type="match status" value="1"/>
</dbReference>
<dbReference type="InterPro" id="IPR031803">
    <property type="entry name" value="BAT_GAF/HTH-assoc"/>
</dbReference>
<dbReference type="RefSeq" id="WP_276303601.1">
    <property type="nucleotide sequence ID" value="NZ_CP119992.1"/>
</dbReference>
<gene>
    <name evidence="4" type="ORF">ACFQPE_10090</name>
</gene>
<dbReference type="InterPro" id="IPR013324">
    <property type="entry name" value="RNA_pol_sigma_r3/r4-like"/>
</dbReference>
<dbReference type="EMBL" id="JBHTBF010000002">
    <property type="protein sequence ID" value="MFC7317144.1"/>
    <property type="molecule type" value="Genomic_DNA"/>
</dbReference>
<dbReference type="Gene3D" id="3.30.450.40">
    <property type="match status" value="2"/>
</dbReference>
<dbReference type="SUPFAM" id="SSF55785">
    <property type="entry name" value="PYP-like sensor domain (PAS domain)"/>
    <property type="match status" value="4"/>
</dbReference>
<dbReference type="Pfam" id="PF08448">
    <property type="entry name" value="PAS_4"/>
    <property type="match status" value="1"/>
</dbReference>
<dbReference type="PROSITE" id="PS50112">
    <property type="entry name" value="PAS"/>
    <property type="match status" value="4"/>
</dbReference>
<organism evidence="4 5">
    <name type="scientific">Halomarina halobia</name>
    <dbReference type="NCBI Taxonomy" id="3033386"/>
    <lineage>
        <taxon>Archaea</taxon>
        <taxon>Methanobacteriati</taxon>
        <taxon>Methanobacteriota</taxon>
        <taxon>Stenosarchaea group</taxon>
        <taxon>Halobacteria</taxon>
        <taxon>Halobacteriales</taxon>
        <taxon>Natronomonadaceae</taxon>
        <taxon>Halomarina</taxon>
    </lineage>
</organism>
<dbReference type="Gene3D" id="3.30.450.20">
    <property type="entry name" value="PAS domain"/>
    <property type="match status" value="4"/>
</dbReference>
<dbReference type="InterPro" id="IPR003018">
    <property type="entry name" value="GAF"/>
</dbReference>
<evidence type="ECO:0000256" key="1">
    <source>
        <dbReference type="ARBA" id="ARBA00023015"/>
    </source>
</evidence>
<dbReference type="PANTHER" id="PTHR44757">
    <property type="entry name" value="DIGUANYLATE CYCLASE DGCP"/>
    <property type="match status" value="1"/>
</dbReference>
<keyword evidence="1" id="KW-0805">Transcription regulation</keyword>
<dbReference type="Pfam" id="PF13426">
    <property type="entry name" value="PAS_9"/>
    <property type="match status" value="3"/>
</dbReference>
<name>A0ABD6A961_9EURY</name>
<dbReference type="InterPro" id="IPR052155">
    <property type="entry name" value="Biofilm_reg_signaling"/>
</dbReference>
<evidence type="ECO:0000256" key="2">
    <source>
        <dbReference type="ARBA" id="ARBA00023163"/>
    </source>
</evidence>
<dbReference type="SMART" id="SM00091">
    <property type="entry name" value="PAS"/>
    <property type="match status" value="4"/>
</dbReference>
<dbReference type="SMART" id="SM00065">
    <property type="entry name" value="GAF"/>
    <property type="match status" value="2"/>
</dbReference>
<evidence type="ECO:0000313" key="5">
    <source>
        <dbReference type="Proteomes" id="UP001596547"/>
    </source>
</evidence>
<dbReference type="Pfam" id="PF04967">
    <property type="entry name" value="HTH_10"/>
    <property type="match status" value="1"/>
</dbReference>
<sequence length="1065" mass="118903">MSQPHSRVDSALFRAVVATTAEGILVLDTGGAIVFANRYVERLLGYDRGELGGRPIDRLFSENTIPPLDLIRARADRGRARSDGGQQGLVLADHDGNDVPVTISARDIEYDDEQFYTVTVREAPERRGPNHRLEAERHRRATLFENSSDPIVDCDFKDGAPVIRAVNDAFERVFGYDAEDVVGRTIDDVLVPEEEYEEHRSFVGRLLRDEEVKAEVRRQTVDGPREFLAHVVLFEADGTPGAYAIYADITERKQREREIREAKKRFETIFEHANDAILIFDPERNEYEECNPQACDLLGYSRDELLDLTPSDVHVDELSQFGAFIDEVLAEGAGWTDELCCYTSGEEVLPTEISASRIEIDDRPHVLALVRDVSERRRHEREIRQRSAAMETATDGMAILDEDETYVYVNEAHAEIYGYDDPGDLVGETWQRLYDEAEIERLASDVLPTVRREGRWRGEAVGRRRDGSTFPQELTLTELDHGVLVYAVRDITERKAHERKLEALNEASRDLMVAETTGVIARRALETVERVLGSDVSCVRLFDPETNVLEPVAMTDRARELVESCVAFDLDATLAGRAYRQREMVITTADEGEPCRGGPNQVSLHLPLGDYGTLTVFTRSNAVEELDAHCAELLAADVRAALERDEREQILRRNQRELRQQHDQLDTFNQITTLVQELIRRLINATTREEINQVVCDRLAASDFYESAWIGAVEMAGEDVTPQVGAGVDDGYLDALDAMPVSQIGNGVVARAIRSGEVQVIRQYQVAEHEPEIHVDDEPVPREVEAVAAIPITYGDRIYGVLVVSTSREDVFSETQIGFGVLGDVIGFAINAALNRELLLSDSVVELEFEVTDPRSVAVTFSDRLGSRCQLEQETALEDGKFLCYLRVRDASVADVLAVADDVDAVEDSRIIGEHDGEILLELVKTGSASRVLMGVGATVRSTVATDGVGRLVAEAPLTADVRNIVEAFRALYPESTLVAKRDVNRPVKTAAEFRDDLEDRLTDKQKTAIESAYASGYYDWPRKNTAAELADSLGISSPTLHQHLRKAEQKLLEAFISEAQDHHV</sequence>
<dbReference type="InterPro" id="IPR029016">
    <property type="entry name" value="GAF-like_dom_sf"/>
</dbReference>
<dbReference type="InterPro" id="IPR007050">
    <property type="entry name" value="HTH_bacterioopsin"/>
</dbReference>
<feature type="domain" description="PAS" evidence="3">
    <location>
        <begin position="9"/>
        <end position="54"/>
    </location>
</feature>
<dbReference type="PANTHER" id="PTHR44757:SF2">
    <property type="entry name" value="BIOFILM ARCHITECTURE MAINTENANCE PROTEIN MBAA"/>
    <property type="match status" value="1"/>
</dbReference>
<dbReference type="InterPro" id="IPR013656">
    <property type="entry name" value="PAS_4"/>
</dbReference>
<dbReference type="GeneID" id="79316201"/>
<evidence type="ECO:0000259" key="3">
    <source>
        <dbReference type="PROSITE" id="PS50112"/>
    </source>
</evidence>
<dbReference type="InterPro" id="IPR000014">
    <property type="entry name" value="PAS"/>
</dbReference>
<feature type="domain" description="PAS" evidence="3">
    <location>
        <begin position="136"/>
        <end position="210"/>
    </location>
</feature>
<protein>
    <submittedName>
        <fullName evidence="4">PAS domain S-box protein</fullName>
    </submittedName>
</protein>
<feature type="domain" description="PAS" evidence="3">
    <location>
        <begin position="262"/>
        <end position="332"/>
    </location>
</feature>
<evidence type="ECO:0000313" key="4">
    <source>
        <dbReference type="EMBL" id="MFC7317144.1"/>
    </source>
</evidence>
<dbReference type="Proteomes" id="UP001596547">
    <property type="component" value="Unassembled WGS sequence"/>
</dbReference>
<keyword evidence="5" id="KW-1185">Reference proteome</keyword>
<dbReference type="NCBIfam" id="TIGR00229">
    <property type="entry name" value="sensory_box"/>
    <property type="match status" value="4"/>
</dbReference>
<comment type="caution">
    <text evidence="4">The sequence shown here is derived from an EMBL/GenBank/DDBJ whole genome shotgun (WGS) entry which is preliminary data.</text>
</comment>
<feature type="domain" description="PAS" evidence="3">
    <location>
        <begin position="382"/>
        <end position="419"/>
    </location>
</feature>
<proteinExistence type="predicted"/>
<dbReference type="Pfam" id="PF15915">
    <property type="entry name" value="BAT"/>
    <property type="match status" value="1"/>
</dbReference>
<dbReference type="Pfam" id="PF13185">
    <property type="entry name" value="GAF_2"/>
    <property type="match status" value="2"/>
</dbReference>
<dbReference type="SUPFAM" id="SSF55781">
    <property type="entry name" value="GAF domain-like"/>
    <property type="match status" value="2"/>
</dbReference>
<dbReference type="AlphaFoldDB" id="A0ABD6A961"/>
<reference evidence="4 5" key="1">
    <citation type="journal article" date="2019" name="Int. J. Syst. Evol. Microbiol.">
        <title>The Global Catalogue of Microorganisms (GCM) 10K type strain sequencing project: providing services to taxonomists for standard genome sequencing and annotation.</title>
        <authorList>
            <consortium name="The Broad Institute Genomics Platform"/>
            <consortium name="The Broad Institute Genome Sequencing Center for Infectious Disease"/>
            <person name="Wu L."/>
            <person name="Ma J."/>
        </authorList>
    </citation>
    <scope>NUCLEOTIDE SEQUENCE [LARGE SCALE GENOMIC DNA]</scope>
    <source>
        <strain evidence="4 5">PSR21</strain>
    </source>
</reference>